<dbReference type="GeneID" id="20714070"/>
<keyword evidence="1 2" id="KW-0694">RNA-binding</keyword>
<feature type="compositionally biased region" description="Basic and acidic residues" evidence="3">
    <location>
        <begin position="2255"/>
        <end position="2290"/>
    </location>
</feature>
<evidence type="ECO:0000256" key="3">
    <source>
        <dbReference type="SAM" id="MobiDB-lite"/>
    </source>
</evidence>
<feature type="compositionally biased region" description="Basic and acidic residues" evidence="3">
    <location>
        <begin position="2387"/>
        <end position="2426"/>
    </location>
</feature>
<feature type="compositionally biased region" description="Acidic residues" evidence="3">
    <location>
        <begin position="2242"/>
        <end position="2254"/>
    </location>
</feature>
<organism evidence="6 7">
    <name type="scientific">Theileria orientalis strain Shintoku</name>
    <dbReference type="NCBI Taxonomy" id="869250"/>
    <lineage>
        <taxon>Eukaryota</taxon>
        <taxon>Sar</taxon>
        <taxon>Alveolata</taxon>
        <taxon>Apicomplexa</taxon>
        <taxon>Aconoidasida</taxon>
        <taxon>Piroplasmida</taxon>
        <taxon>Theileriidae</taxon>
        <taxon>Theileria</taxon>
    </lineage>
</organism>
<evidence type="ECO:0000313" key="7">
    <source>
        <dbReference type="Proteomes" id="UP000003786"/>
    </source>
</evidence>
<feature type="compositionally biased region" description="Polar residues" evidence="3">
    <location>
        <begin position="1539"/>
        <end position="1552"/>
    </location>
</feature>
<dbReference type="InterPro" id="IPR052462">
    <property type="entry name" value="SLIRP/GR-RBP-like"/>
</dbReference>
<name>J4CCA9_THEOR</name>
<dbReference type="KEGG" id="tot:TOT_010001271"/>
<feature type="compositionally biased region" description="Basic and acidic residues" evidence="3">
    <location>
        <begin position="1700"/>
        <end position="1713"/>
    </location>
</feature>
<dbReference type="InterPro" id="IPR035979">
    <property type="entry name" value="RBD_domain_sf"/>
</dbReference>
<feature type="compositionally biased region" description="Polar residues" evidence="3">
    <location>
        <begin position="1648"/>
        <end position="1657"/>
    </location>
</feature>
<protein>
    <recommendedName>
        <fullName evidence="5">RRM domain-containing protein</fullName>
    </recommendedName>
</protein>
<feature type="transmembrane region" description="Helical" evidence="4">
    <location>
        <begin position="2576"/>
        <end position="2597"/>
    </location>
</feature>
<dbReference type="Proteomes" id="UP000003786">
    <property type="component" value="Chromosome 1"/>
</dbReference>
<dbReference type="eggNOG" id="KOG0108">
    <property type="taxonomic scope" value="Eukaryota"/>
</dbReference>
<feature type="compositionally biased region" description="Polar residues" evidence="3">
    <location>
        <begin position="2172"/>
        <end position="2191"/>
    </location>
</feature>
<dbReference type="OrthoDB" id="362016at2759"/>
<feature type="compositionally biased region" description="Acidic residues" evidence="3">
    <location>
        <begin position="1785"/>
        <end position="1794"/>
    </location>
</feature>
<sequence>MAGRDRNFRLFVGNLPYDTTEEDLRAMLHGCGTIRYLAIRRDYHTNKSRGYGNVEYRTEAECVEAIKRLGAMEVKVRTNGFAGRPVKVDFCDDFYRDKYSDILLDTLYHKESSQPKETDQAHTQEMDPGPYNMQVQQPGMQQIGHPDMSPYGHQTMGPMDQSGYGMVQPSFTMAQQNMMPMPQGSMPMVQPNIPMVQGDMAMYPQANMGLMQPAVGLMQPKLAQQGLVRPGLVPSGLIQQGMAQATMAPMMQIPAEISQLDPMEAVQPVSVTMDPALSQPMGTHTGHHHYQNQTMQQAISGPMTQHMNSPINNMGMPLNQQLGHQLGQPLNQQLNQPLTHQINSPTSQQHEHKRYRAEEELLLDNGKVVSKDLLRIIKKMSMMDVYNLVKRIDALMKKSPNTARSILNASSSMRASLMHAKLLLGYKNLNFSHLSKANASNIFERWCSYYPRVAEGGRSTAETKSELSRLESVDNMVKNVDVLHNLIKKEIFVYDDRVKRALEELRTRTNKVGDYETLLKTVDIFYRTGDWETMKKTLSYFIKDVPYMPYHVLVELTRLFIKAHRNSSVTRALQSQLYLNACADRSSGLDVESILCCVDVIEDRSVVQRALEGVDFTKSNEYAKLYARLKLYQILLSTGGDGIEGFMVAAVRHGGTENEFPCRIDKYAVNCYRMLIKIRNYEPLDYRGISDAISSGYSYNTTDLALLLRDVYHCCYEVEPSVLEPIYRGVFDNMAQLSKDDVVLVFRVLSKYRPQITKTQMDLLNIQALLHMSEYTARDVLSIVNYYSRIPTSAEAVDLMEKLYSHLTDGRLAGGNTSDTQCGDANVKIYTLSKAIMYLNSAQHGWEVRRKGQDVMSTKLKRYTRTIANNHINLTDKTVAYCLYTFYKVKHDPVKLIQQLMPSLERRLNNSVDLVQALLFFTRNRYSSFYAVLVSKVERKLASNELNGRQLVIVARCLGSYKKIFASQMFTAVNARLEEMSVSQVCTVFRAYAKSGLRNEALISALNWRVMRDLGSIFSKEAVNLLIPIKKGYITSERVVEYIKGLDLDPSDKFDVFGQVPKEGQLTDDQVVKCLLCLSKKERSGETDKFARELYSRVVKMASSLSEYSVRAILNAIQAYGYSKPKVKRVLTNRLRRHSGVDETMKRAGVTGATDSDRDKYGDTAVQRNNLLTFFRHISLGPPHLPLQNKLDIVIFVCGHTRLVLPSPLASKYLHIFLIVLIHRMLTRLCINCDESTIKSSDVAIDDTNFRPGSGGVNEVYTLCGPWSGWTQCNHLNKQHRSRACTHKRGAVPDYSGKRGDLTPEERSSFDKYFSMLNAGQSGEYVQMPEIQTRACTSEDHELEEGMRQAAPGTSVRHIVEEVDGDVDARRSRSRSRTRSESAHSVPDTSKHRSDPRSHSADSLPQGGQGAGRRPRRSGFKARRDAREQKRVKRQEREHQRRIREEARNNRLASGVYEKYPLLKIRDVRESEDDAQQKKLDDLEARSDEEERERDNSERRKRKNRGAAESEVAETPASGGDRAPHTPETSGGAQALRQIPTSGTSETDSGPATTPAFEECAPWGDWTPCNDISKQHRFRLCKYKREYVPDYSSRLGDLTDSEKVKYAVVNQIASQYDDEGHVNKNDIETRACQRQGPKEHTPPVKQPATPSSSTVAQPESAKKDAVETAVKPSAAQPLNAQPPIDSPATAGEASKVDNGANKEDHQKQTKMNEGHPTVINGFITPVVRMTQQSRGHDLPPEVPTLSRESYEKLMKKFSPNLFKPLAVTNGSKIPVRKATVSENDKAEEAEEESSDGATDSSPLVPVSSEKNSLRSQKPRDDADTHSRIPVRQPVKTTEQKAEPSKQPAKTAGMTTPLKQPINKPVVTVPARQPVKKPAVTVPARQPIKPSTPKPNTVPAATPVVSGADKATALPDKKTTTPAASQTKPLASAASKAKAPVKRAPSPKTKPSYKPRAKSPAPKPKPTPRTKPTSTPKSTPTTPKAAPRKASVSQPQKVVDIKAANSSASAAQTNLVPSSNGSPNTFSSPSKAGGDLPPMVPEVTAESAAKKHGGDLPPMVPEAEAETPKPASEKTSVPNEPEAEADRPEASTLPQAAEPTSESTQQNIQDNSLPQVPEPAGGKTLEHGTQQATLESKLEELIKPKLGETDVPEPGRITVNAGGQSDKDDAPTPFSSAPSDVPQDDSQSTTGDLNPKESTKPVEEPVKPVEEPVKPVEEPVKPVEKSTKIDDEVTKPADNELTTLDDDVFSEPTEDEPIKPEVEDESTKTTDDDDVKTPKVDELVKPSKDDLTTPTDDEPENLTEDGLTKSGGETVKPEADKPVKLDEELTKPTEDEPTTPTKNEPAKPEVEEPATPDDNELTKLTDDESIESGDDKSINPADNVLAEPVEKPIRPADDESTKAIEDESVKTTDHKPVKPAEEPTKPTEDDEGTYESPRIRIPVSEDSKADTTQEADENKIKPALRKVEERLQNTDPTVHNIINEFGVNEATGKIKKPEAEAGKSESENTVRPTPAEEAKLHVVSEDLPSNRKEGDKMPHEPESVQEPGQESEEEGPNYDQTGDNSSKKDDKPQFNRGVTIAASIVGVILLLGAGGAGYHYTRKSKKRNLEPTDVEVVGFEETEEPQLEESETAVYITEEVWDS</sequence>
<feature type="compositionally biased region" description="Basic and acidic residues" evidence="3">
    <location>
        <begin position="1817"/>
        <end position="1826"/>
    </location>
</feature>
<feature type="compositionally biased region" description="Basic and acidic residues" evidence="3">
    <location>
        <begin position="2314"/>
        <end position="2333"/>
    </location>
</feature>
<dbReference type="EMBL" id="AP011946">
    <property type="protein sequence ID" value="BAM39072.1"/>
    <property type="molecule type" value="Genomic_DNA"/>
</dbReference>
<dbReference type="InterPro" id="IPR012677">
    <property type="entry name" value="Nucleotide-bd_a/b_plait_sf"/>
</dbReference>
<evidence type="ECO:0000256" key="4">
    <source>
        <dbReference type="SAM" id="Phobius"/>
    </source>
</evidence>
<feature type="compositionally biased region" description="Polar residues" evidence="3">
    <location>
        <begin position="2011"/>
        <end position="2029"/>
    </location>
</feature>
<dbReference type="Pfam" id="PF00076">
    <property type="entry name" value="RRM_1"/>
    <property type="match status" value="1"/>
</dbReference>
<dbReference type="SUPFAM" id="SSF54928">
    <property type="entry name" value="RNA-binding domain, RBD"/>
    <property type="match status" value="1"/>
</dbReference>
<feature type="region of interest" description="Disordered" evidence="3">
    <location>
        <begin position="1337"/>
        <end position="1447"/>
    </location>
</feature>
<gene>
    <name evidence="6" type="ORF">TOT_010001271</name>
</gene>
<feature type="compositionally biased region" description="Basic and acidic residues" evidence="3">
    <location>
        <begin position="2494"/>
        <end position="2541"/>
    </location>
</feature>
<feature type="compositionally biased region" description="Low complexity" evidence="3">
    <location>
        <begin position="1969"/>
        <end position="1990"/>
    </location>
</feature>
<evidence type="ECO:0000259" key="5">
    <source>
        <dbReference type="PROSITE" id="PS50102"/>
    </source>
</evidence>
<evidence type="ECO:0000256" key="2">
    <source>
        <dbReference type="PROSITE-ProRule" id="PRU00176"/>
    </source>
</evidence>
<keyword evidence="7" id="KW-1185">Reference proteome</keyword>
<evidence type="ECO:0000313" key="6">
    <source>
        <dbReference type="EMBL" id="BAM39072.1"/>
    </source>
</evidence>
<keyword evidence="4" id="KW-0472">Membrane</keyword>
<feature type="compositionally biased region" description="Low complexity" evidence="3">
    <location>
        <begin position="1927"/>
        <end position="1949"/>
    </location>
</feature>
<keyword evidence="4" id="KW-0812">Transmembrane</keyword>
<dbReference type="RefSeq" id="XP_009689373.1">
    <property type="nucleotide sequence ID" value="XM_009691078.1"/>
</dbReference>
<dbReference type="SMART" id="SM00360">
    <property type="entry name" value="RRM"/>
    <property type="match status" value="1"/>
</dbReference>
<dbReference type="VEuPathDB" id="PiroplasmaDB:TOT_010001271"/>
<feature type="compositionally biased region" description="Basic and acidic residues" evidence="3">
    <location>
        <begin position="2442"/>
        <end position="2471"/>
    </location>
</feature>
<dbReference type="PANTHER" id="PTHR48027">
    <property type="entry name" value="HETEROGENEOUS NUCLEAR RIBONUCLEOPROTEIN 87F-RELATED"/>
    <property type="match status" value="1"/>
</dbReference>
<feature type="compositionally biased region" description="Basic and acidic residues" evidence="3">
    <location>
        <begin position="2193"/>
        <end position="2237"/>
    </location>
</feature>
<dbReference type="GO" id="GO:0003723">
    <property type="term" value="F:RNA binding"/>
    <property type="evidence" value="ECO:0007669"/>
    <property type="project" value="UniProtKB-UniRule"/>
</dbReference>
<feature type="region of interest" description="Disordered" evidence="3">
    <location>
        <begin position="1616"/>
        <end position="1745"/>
    </location>
</feature>
<keyword evidence="4" id="KW-1133">Transmembrane helix</keyword>
<evidence type="ECO:0000256" key="1">
    <source>
        <dbReference type="ARBA" id="ARBA00022884"/>
    </source>
</evidence>
<feature type="region of interest" description="Disordered" evidence="3">
    <location>
        <begin position="1767"/>
        <end position="2573"/>
    </location>
</feature>
<reference evidence="6 7" key="1">
    <citation type="journal article" date="2012" name="MBio">
        <title>Comparative genome analysis of three eukaryotic parasites with differing abilities to transform leukocytes reveals key mediators of Theileria-induced leukocyte transformation.</title>
        <authorList>
            <person name="Hayashida K."/>
            <person name="Hara Y."/>
            <person name="Abe T."/>
            <person name="Yamasaki C."/>
            <person name="Toyoda A."/>
            <person name="Kosuge T."/>
            <person name="Suzuki Y."/>
            <person name="Sato Y."/>
            <person name="Kawashima S."/>
            <person name="Katayama T."/>
            <person name="Wakaguri H."/>
            <person name="Inoue N."/>
            <person name="Homma K."/>
            <person name="Tada-Umezaki M."/>
            <person name="Yagi Y."/>
            <person name="Fujii Y."/>
            <person name="Habara T."/>
            <person name="Kanehisa M."/>
            <person name="Watanabe H."/>
            <person name="Ito K."/>
            <person name="Gojobori T."/>
            <person name="Sugawara H."/>
            <person name="Imanishi T."/>
            <person name="Weir W."/>
            <person name="Gardner M."/>
            <person name="Pain A."/>
            <person name="Shiels B."/>
            <person name="Hattori M."/>
            <person name="Nene V."/>
            <person name="Sugimoto C."/>
        </authorList>
    </citation>
    <scope>NUCLEOTIDE SEQUENCE [LARGE SCALE GENOMIC DNA]</scope>
    <source>
        <strain evidence="6 7">Shintoku</strain>
    </source>
</reference>
<feature type="compositionally biased region" description="Polar residues" evidence="3">
    <location>
        <begin position="2091"/>
        <end position="2113"/>
    </location>
</feature>
<dbReference type="InterPro" id="IPR000504">
    <property type="entry name" value="RRM_dom"/>
</dbReference>
<dbReference type="PROSITE" id="PS50102">
    <property type="entry name" value="RRM"/>
    <property type="match status" value="1"/>
</dbReference>
<dbReference type="Gene3D" id="3.30.70.330">
    <property type="match status" value="1"/>
</dbReference>
<feature type="compositionally biased region" description="Basic and acidic residues" evidence="3">
    <location>
        <begin position="2135"/>
        <end position="2147"/>
    </location>
</feature>
<accession>J4CCA9</accession>
<feature type="compositionally biased region" description="Basic and acidic residues" evidence="3">
    <location>
        <begin position="1422"/>
        <end position="1447"/>
    </location>
</feature>
<feature type="region of interest" description="Disordered" evidence="3">
    <location>
        <begin position="1468"/>
        <end position="1566"/>
    </location>
</feature>
<feature type="compositionally biased region" description="Basic and acidic residues" evidence="3">
    <location>
        <begin position="1337"/>
        <end position="1347"/>
    </location>
</feature>
<proteinExistence type="predicted"/>
<feature type="compositionally biased region" description="Basic and acidic residues" evidence="3">
    <location>
        <begin position="1618"/>
        <end position="1642"/>
    </location>
</feature>
<dbReference type="STRING" id="869250.J4CCA9"/>
<feature type="compositionally biased region" description="Basic and acidic residues" evidence="3">
    <location>
        <begin position="1468"/>
        <end position="1486"/>
    </location>
</feature>
<feature type="domain" description="RRM" evidence="5">
    <location>
        <begin position="8"/>
        <end position="93"/>
    </location>
</feature>
<feature type="compositionally biased region" description="Basic and acidic residues" evidence="3">
    <location>
        <begin position="1389"/>
        <end position="1400"/>
    </location>
</feature>